<accession>A0A2W2B6U6</accession>
<comment type="caution">
    <text evidence="7">The sequence shown here is derived from an EMBL/GenBank/DDBJ whole genome shotgun (WGS) entry which is preliminary data.</text>
</comment>
<dbReference type="GO" id="GO:0017000">
    <property type="term" value="P:antibiotic biosynthetic process"/>
    <property type="evidence" value="ECO:0007669"/>
    <property type="project" value="InterPro"/>
</dbReference>
<feature type="active site" description="Nucleophile" evidence="5">
    <location>
        <position position="292"/>
    </location>
</feature>
<dbReference type="CDD" id="cd03747">
    <property type="entry name" value="Ntn_PGA_like"/>
    <property type="match status" value="1"/>
</dbReference>
<evidence type="ECO:0000256" key="6">
    <source>
        <dbReference type="PIRSR" id="PIRSR001227-2"/>
    </source>
</evidence>
<keyword evidence="2" id="KW-0732">Signal</keyword>
<dbReference type="Gene3D" id="2.30.120.10">
    <property type="match status" value="1"/>
</dbReference>
<dbReference type="Proteomes" id="UP000248745">
    <property type="component" value="Unassembled WGS sequence"/>
</dbReference>
<keyword evidence="4" id="KW-0865">Zymogen</keyword>
<evidence type="ECO:0000313" key="7">
    <source>
        <dbReference type="EMBL" id="PZF71727.1"/>
    </source>
</evidence>
<evidence type="ECO:0000313" key="8">
    <source>
        <dbReference type="Proteomes" id="UP000248745"/>
    </source>
</evidence>
<evidence type="ECO:0000256" key="5">
    <source>
        <dbReference type="PIRSR" id="PIRSR001227-1"/>
    </source>
</evidence>
<dbReference type="Gene3D" id="3.60.20.10">
    <property type="entry name" value="Glutamine Phosphoribosylpyrophosphate, subunit 1, domain 1"/>
    <property type="match status" value="1"/>
</dbReference>
<dbReference type="PIRSF" id="PIRSF001227">
    <property type="entry name" value="Pen_acylase"/>
    <property type="match status" value="1"/>
</dbReference>
<evidence type="ECO:0000256" key="4">
    <source>
        <dbReference type="ARBA" id="ARBA00023145"/>
    </source>
</evidence>
<sequence length="825" mass="94170">MRFLRAGIPIIITAALVWTLDRPHGTLPALGRLLDPVNGWAANAEPVGKDFTQTSHLNGLLQPVTIWMEDRLVPHVRAQNDHDLYFTQGFIHAYFRLWQMDMETRAAGGNISEVAGEKALKFDRMQRRKGMVFGAEHSVEAMEKEPRTKLVLDAYTDGVNAFIHSLKDRDLPLEYKLMGFKPTEWTNLRSALLMKYMADDLTGYTEDFPHTYLRDRLPKDEFDKLFPEKIPGYKPVIPEGTKFEPRSLPILSVPGIPDSLFAHFGEQPAIAYNDQDDMNGDKKEIEREGIGSNNWAISGKHTQSGAPILCNDPHLGLNLPSLWFEMQLQAPGVNTYGVSLPGDPGIVIGFNDSISWGFTNNYRDVKDFYMIDGIDDQCYNFNGTKHFYRKRMEHIKVKGKPDFIDTLYFTLHGPVIYDERFPDPAHTGKKIAVTWMAHRATNELLALYEMNRAQNYDQFVNGIMNFQCPAQNMLYADRAGNIALWGQGQFINKWKDQGKYVMEGKDSLTLWGQNIPMRENPHVLNPPQGYIASANQAVTDSTYPYWYNGHFLEFRSWEINQALGDSLMKATSGYPGFSDVPNEVWMQKVQNSTYSYLAEHAAPVMQQIMDRLNNRDKDATGKLWDYNLDADSKNATAFQITWSILYANIWKDDFKNVPENLWPTPEVTMQLLLSDTAAKWYDDISTPQKETLSDIVKLSYKQTMDSIEKIKANGLEWYQVKNTTLAHLTKLPAFSYDHLKVGGWGNTINAVKSDHGPSWRMIVEMDKDSIRGLGVYPGGQSGNPGSPYYNTFVDHWVTGNYYNLLFLPNQEKQDASKIKYTWTFN</sequence>
<feature type="binding site" evidence="6">
    <location>
        <position position="364"/>
    </location>
    <ligand>
        <name>Ca(2+)</name>
        <dbReference type="ChEBI" id="CHEBI:29108"/>
    </ligand>
</feature>
<dbReference type="SUPFAM" id="SSF56235">
    <property type="entry name" value="N-terminal nucleophile aminohydrolases (Ntn hydrolases)"/>
    <property type="match status" value="1"/>
</dbReference>
<keyword evidence="3" id="KW-0378">Hydrolase</keyword>
<dbReference type="RefSeq" id="WP_111000100.1">
    <property type="nucleotide sequence ID" value="NZ_QKTW01000022.1"/>
</dbReference>
<evidence type="ECO:0000256" key="2">
    <source>
        <dbReference type="ARBA" id="ARBA00022729"/>
    </source>
</evidence>
<reference evidence="7 8" key="1">
    <citation type="submission" date="2018-06" db="EMBL/GenBank/DDBJ databases">
        <title>Mucibacter soli gen. nov., sp. nov., a new member of the family Chitinophagaceae producing mucin.</title>
        <authorList>
            <person name="Kim M.-K."/>
            <person name="Park S."/>
            <person name="Kim T.-S."/>
            <person name="Joung Y."/>
            <person name="Han J.-H."/>
            <person name="Kim S.B."/>
        </authorList>
    </citation>
    <scope>NUCLEOTIDE SEQUENCE [LARGE SCALE GENOMIC DNA]</scope>
    <source>
        <strain evidence="7 8">R1-15</strain>
    </source>
</reference>
<gene>
    <name evidence="7" type="ORF">DN068_16815</name>
</gene>
<dbReference type="InterPro" id="IPR043147">
    <property type="entry name" value="Penicillin_amidase_A-knob"/>
</dbReference>
<dbReference type="InterPro" id="IPR029055">
    <property type="entry name" value="Ntn_hydrolases_N"/>
</dbReference>
<dbReference type="Pfam" id="PF01804">
    <property type="entry name" value="Penicil_amidase"/>
    <property type="match status" value="1"/>
</dbReference>
<dbReference type="PANTHER" id="PTHR34218">
    <property type="entry name" value="PEPTIDASE S45 PENICILLIN AMIDASE"/>
    <property type="match status" value="1"/>
</dbReference>
<dbReference type="EMBL" id="QKTW01000022">
    <property type="protein sequence ID" value="PZF71727.1"/>
    <property type="molecule type" value="Genomic_DNA"/>
</dbReference>
<comment type="similarity">
    <text evidence="1">Belongs to the peptidase S45 family.</text>
</comment>
<organism evidence="7 8">
    <name type="scientific">Taibaiella soli</name>
    <dbReference type="NCBI Taxonomy" id="1649169"/>
    <lineage>
        <taxon>Bacteria</taxon>
        <taxon>Pseudomonadati</taxon>
        <taxon>Bacteroidota</taxon>
        <taxon>Chitinophagia</taxon>
        <taxon>Chitinophagales</taxon>
        <taxon>Chitinophagaceae</taxon>
        <taxon>Taibaiella</taxon>
    </lineage>
</organism>
<feature type="binding site" evidence="6">
    <location>
        <position position="367"/>
    </location>
    <ligand>
        <name>Ca(2+)</name>
        <dbReference type="ChEBI" id="CHEBI:29108"/>
    </ligand>
</feature>
<dbReference type="GO" id="GO:0016811">
    <property type="term" value="F:hydrolase activity, acting on carbon-nitrogen (but not peptide) bonds, in linear amides"/>
    <property type="evidence" value="ECO:0007669"/>
    <property type="project" value="InterPro"/>
</dbReference>
<dbReference type="PANTHER" id="PTHR34218:SF3">
    <property type="entry name" value="ACYL-HOMOSERINE LACTONE ACYLASE PVDQ"/>
    <property type="match status" value="1"/>
</dbReference>
<dbReference type="AlphaFoldDB" id="A0A2W2B6U6"/>
<keyword evidence="8" id="KW-1185">Reference proteome</keyword>
<dbReference type="GO" id="GO:0046872">
    <property type="term" value="F:metal ion binding"/>
    <property type="evidence" value="ECO:0007669"/>
    <property type="project" value="UniProtKB-KW"/>
</dbReference>
<dbReference type="Gene3D" id="1.10.1400.10">
    <property type="match status" value="1"/>
</dbReference>
<dbReference type="OrthoDB" id="9759796at2"/>
<proteinExistence type="inferred from homology"/>
<comment type="cofactor">
    <cofactor evidence="6">
        <name>Ca(2+)</name>
        <dbReference type="ChEBI" id="CHEBI:29108"/>
    </cofactor>
    <text evidence="6">Binds 1 Ca(2+) ion per dimer.</text>
</comment>
<name>A0A2W2B6U6_9BACT</name>
<dbReference type="Gene3D" id="1.10.439.10">
    <property type="entry name" value="Penicillin Amidohydrolase, domain 1"/>
    <property type="match status" value="1"/>
</dbReference>
<dbReference type="InterPro" id="IPR023343">
    <property type="entry name" value="Penicillin_amidase_dom1"/>
</dbReference>
<dbReference type="InterPro" id="IPR043146">
    <property type="entry name" value="Penicillin_amidase_N_B-knob"/>
</dbReference>
<protein>
    <submittedName>
        <fullName evidence="7">Penicillin acylase family protein</fullName>
    </submittedName>
</protein>
<keyword evidence="6" id="KW-0106">Calcium</keyword>
<keyword evidence="6" id="KW-0479">Metal-binding</keyword>
<dbReference type="InterPro" id="IPR014395">
    <property type="entry name" value="Pen/GL7ACA/AHL_acylase"/>
</dbReference>
<evidence type="ECO:0000256" key="3">
    <source>
        <dbReference type="ARBA" id="ARBA00022801"/>
    </source>
</evidence>
<dbReference type="InterPro" id="IPR002692">
    <property type="entry name" value="S45"/>
</dbReference>
<evidence type="ECO:0000256" key="1">
    <source>
        <dbReference type="ARBA" id="ARBA00006586"/>
    </source>
</evidence>